<sequence>MDIRVVGGGLAGVEAAHQVAQRGHKVTLYEMRPHVFTPAHRTPFLSELVCSNSMKSKELTNAHGLLKEELRLLGSIIVETADETAIPGGKALVVDRQRFARIITDTIEAHPLIRISREEVTHVPDGIVIFATGPLTSDGLADTLRELTGSSNFYFFDAISPIVDGETIDREKAFFGARYLDGSDDYLNCPLTRDEYDRFYEALITAERVQLREFEKTPYFEGCLPIEIMAERGHRTLLYGPMKPVGLTDGITGAKPHAVIQLRREDASGTMYNMVGFQTKLTYTEQERVFKLIPALRNAVFLRYGSIHRNTYINSPAVLTQDLRLVGNERVFLAGQITGVEGYIESAAMGLLAGISACASLEGHVFSPPPEDTCIGALLNYITTENKHFQPMNVNFGLLKGYNKRQKDAVVKNALSAISAWKDETDRLRSPLQRQED</sequence>
<reference evidence="12" key="1">
    <citation type="journal article" date="2020" name="Biotechnol. Biofuels">
        <title>New insights from the biogas microbiome by comprehensive genome-resolved metagenomics of nearly 1600 species originating from multiple anaerobic digesters.</title>
        <authorList>
            <person name="Campanaro S."/>
            <person name="Treu L."/>
            <person name="Rodriguez-R L.M."/>
            <person name="Kovalovszki A."/>
            <person name="Ziels R.M."/>
            <person name="Maus I."/>
            <person name="Zhu X."/>
            <person name="Kougias P.G."/>
            <person name="Basile A."/>
            <person name="Luo G."/>
            <person name="Schluter A."/>
            <person name="Konstantinidis K.T."/>
            <person name="Angelidaki I."/>
        </authorList>
    </citation>
    <scope>NUCLEOTIDE SEQUENCE</scope>
    <source>
        <strain evidence="12">AS06rmzACSIP_7</strain>
    </source>
</reference>
<evidence type="ECO:0000256" key="10">
    <source>
        <dbReference type="HAMAP-Rule" id="MF_01037"/>
    </source>
</evidence>
<dbReference type="GO" id="GO:0005829">
    <property type="term" value="C:cytosol"/>
    <property type="evidence" value="ECO:0007669"/>
    <property type="project" value="TreeGrafter"/>
</dbReference>
<evidence type="ECO:0000256" key="6">
    <source>
        <dbReference type="ARBA" id="ARBA00022694"/>
    </source>
</evidence>
<dbReference type="PANTHER" id="PTHR11806">
    <property type="entry name" value="GLUCOSE INHIBITED DIVISION PROTEIN A"/>
    <property type="match status" value="1"/>
</dbReference>
<comment type="caution">
    <text evidence="12">The sequence shown here is derived from an EMBL/GenBank/DDBJ whole genome shotgun (WGS) entry which is preliminary data.</text>
</comment>
<comment type="similarity">
    <text evidence="10">Belongs to the MnmG family. TrmFO subfamily.</text>
</comment>
<dbReference type="GO" id="GO:0030488">
    <property type="term" value="P:tRNA methylation"/>
    <property type="evidence" value="ECO:0007669"/>
    <property type="project" value="TreeGrafter"/>
</dbReference>
<evidence type="ECO:0000313" key="13">
    <source>
        <dbReference type="Proteomes" id="UP000777265"/>
    </source>
</evidence>
<evidence type="ECO:0000256" key="4">
    <source>
        <dbReference type="ARBA" id="ARBA00022630"/>
    </source>
</evidence>
<dbReference type="GO" id="GO:0050660">
    <property type="term" value="F:flavin adenine dinucleotide binding"/>
    <property type="evidence" value="ECO:0007669"/>
    <property type="project" value="UniProtKB-UniRule"/>
</dbReference>
<evidence type="ECO:0000256" key="5">
    <source>
        <dbReference type="ARBA" id="ARBA00022679"/>
    </source>
</evidence>
<keyword evidence="8 10" id="KW-0521">NADP</keyword>
<dbReference type="PRINTS" id="PR00411">
    <property type="entry name" value="PNDRDTASEI"/>
</dbReference>
<keyword evidence="6 10" id="KW-0819">tRNA processing</keyword>
<gene>
    <name evidence="10" type="primary">trmFO</name>
    <name evidence="12" type="ORF">GXY80_14695</name>
</gene>
<comment type="cofactor">
    <cofactor evidence="1 10">
        <name>FAD</name>
        <dbReference type="ChEBI" id="CHEBI:57692"/>
    </cofactor>
</comment>
<evidence type="ECO:0000256" key="3">
    <source>
        <dbReference type="ARBA" id="ARBA00022603"/>
    </source>
</evidence>
<accession>A0A971M622</accession>
<dbReference type="GO" id="GO:0047151">
    <property type="term" value="F:tRNA (uracil(54)-C5)-methyltransferase activity, 5,10-methylenetetrahydrofolate-dependent"/>
    <property type="evidence" value="ECO:0007669"/>
    <property type="project" value="UniProtKB-UniRule"/>
</dbReference>
<dbReference type="EMBL" id="JAAYEE010000285">
    <property type="protein sequence ID" value="NLW36703.1"/>
    <property type="molecule type" value="Genomic_DNA"/>
</dbReference>
<reference evidence="12" key="2">
    <citation type="submission" date="2020-01" db="EMBL/GenBank/DDBJ databases">
        <authorList>
            <person name="Campanaro S."/>
        </authorList>
    </citation>
    <scope>NUCLEOTIDE SEQUENCE</scope>
    <source>
        <strain evidence="12">AS06rmzACSIP_7</strain>
    </source>
</reference>
<dbReference type="AlphaFoldDB" id="A0A971M622"/>
<dbReference type="Gene3D" id="3.50.50.60">
    <property type="entry name" value="FAD/NAD(P)-binding domain"/>
    <property type="match status" value="2"/>
</dbReference>
<evidence type="ECO:0000259" key="11">
    <source>
        <dbReference type="Pfam" id="PF01134"/>
    </source>
</evidence>
<dbReference type="Proteomes" id="UP000777265">
    <property type="component" value="Unassembled WGS sequence"/>
</dbReference>
<keyword evidence="4 10" id="KW-0285">Flavoprotein</keyword>
<keyword evidence="2 10" id="KW-0963">Cytoplasm</keyword>
<comment type="function">
    <text evidence="10">Catalyzes the folate-dependent formation of 5-methyl-uridine at position 54 (M-5-U54) in all tRNAs.</text>
</comment>
<dbReference type="InterPro" id="IPR002218">
    <property type="entry name" value="MnmG-rel"/>
</dbReference>
<keyword evidence="9 10" id="KW-0520">NAD</keyword>
<comment type="catalytic activity">
    <reaction evidence="10">
        <text>uridine(54) in tRNA + (6R)-5,10-methylene-5,6,7,8-tetrahydrofolate + NADPH + H(+) = 5-methyluridine(54) in tRNA + (6S)-5,6,7,8-tetrahydrofolate + NADP(+)</text>
        <dbReference type="Rhea" id="RHEA:62372"/>
        <dbReference type="Rhea" id="RHEA-COMP:10167"/>
        <dbReference type="Rhea" id="RHEA-COMP:10193"/>
        <dbReference type="ChEBI" id="CHEBI:15378"/>
        <dbReference type="ChEBI" id="CHEBI:15636"/>
        <dbReference type="ChEBI" id="CHEBI:57453"/>
        <dbReference type="ChEBI" id="CHEBI:57783"/>
        <dbReference type="ChEBI" id="CHEBI:58349"/>
        <dbReference type="ChEBI" id="CHEBI:65315"/>
        <dbReference type="ChEBI" id="CHEBI:74447"/>
        <dbReference type="EC" id="2.1.1.74"/>
    </reaction>
</comment>
<name>A0A971M622_9BACT</name>
<keyword evidence="7 10" id="KW-0274">FAD</keyword>
<comment type="subcellular location">
    <subcellularLocation>
        <location evidence="10">Cytoplasm</location>
    </subcellularLocation>
</comment>
<evidence type="ECO:0000256" key="9">
    <source>
        <dbReference type="ARBA" id="ARBA00023027"/>
    </source>
</evidence>
<evidence type="ECO:0000313" key="12">
    <source>
        <dbReference type="EMBL" id="NLW36703.1"/>
    </source>
</evidence>
<proteinExistence type="inferred from homology"/>
<protein>
    <recommendedName>
        <fullName evidence="10">Methylenetetrahydrofolate--tRNA-(uracil-5-)-methyltransferase TrmFO</fullName>
        <ecNumber evidence="10">2.1.1.74</ecNumber>
    </recommendedName>
    <alternativeName>
        <fullName evidence="10">Folate-dependent tRNA (uracil-5-)-methyltransferase</fullName>
    </alternativeName>
    <alternativeName>
        <fullName evidence="10">Folate-dependent tRNA(M-5-U54)-methyltransferase</fullName>
    </alternativeName>
</protein>
<dbReference type="HAMAP" id="MF_01037">
    <property type="entry name" value="TrmFO"/>
    <property type="match status" value="1"/>
</dbReference>
<evidence type="ECO:0000256" key="2">
    <source>
        <dbReference type="ARBA" id="ARBA00022490"/>
    </source>
</evidence>
<evidence type="ECO:0000256" key="8">
    <source>
        <dbReference type="ARBA" id="ARBA00022857"/>
    </source>
</evidence>
<dbReference type="EC" id="2.1.1.74" evidence="10"/>
<comment type="catalytic activity">
    <reaction evidence="10">
        <text>uridine(54) in tRNA + (6R)-5,10-methylene-5,6,7,8-tetrahydrofolate + NADH + H(+) = 5-methyluridine(54) in tRNA + (6S)-5,6,7,8-tetrahydrofolate + NAD(+)</text>
        <dbReference type="Rhea" id="RHEA:16873"/>
        <dbReference type="Rhea" id="RHEA-COMP:10167"/>
        <dbReference type="Rhea" id="RHEA-COMP:10193"/>
        <dbReference type="ChEBI" id="CHEBI:15378"/>
        <dbReference type="ChEBI" id="CHEBI:15636"/>
        <dbReference type="ChEBI" id="CHEBI:57453"/>
        <dbReference type="ChEBI" id="CHEBI:57540"/>
        <dbReference type="ChEBI" id="CHEBI:57945"/>
        <dbReference type="ChEBI" id="CHEBI:65315"/>
        <dbReference type="ChEBI" id="CHEBI:74447"/>
        <dbReference type="EC" id="2.1.1.74"/>
    </reaction>
</comment>
<keyword evidence="5 10" id="KW-0808">Transferase</keyword>
<dbReference type="InterPro" id="IPR040131">
    <property type="entry name" value="MnmG_N"/>
</dbReference>
<dbReference type="PANTHER" id="PTHR11806:SF2">
    <property type="entry name" value="METHYLENETETRAHYDROFOLATE--TRNA-(URACIL-5-)-METHYLTRANSFERASE TRMFO"/>
    <property type="match status" value="1"/>
</dbReference>
<evidence type="ECO:0000256" key="7">
    <source>
        <dbReference type="ARBA" id="ARBA00022827"/>
    </source>
</evidence>
<dbReference type="InterPro" id="IPR004417">
    <property type="entry name" value="TrmFO"/>
</dbReference>
<dbReference type="SUPFAM" id="SSF51905">
    <property type="entry name" value="FAD/NAD(P)-binding domain"/>
    <property type="match status" value="1"/>
</dbReference>
<keyword evidence="3 10" id="KW-0489">Methyltransferase</keyword>
<evidence type="ECO:0000256" key="1">
    <source>
        <dbReference type="ARBA" id="ARBA00001974"/>
    </source>
</evidence>
<dbReference type="NCBIfam" id="TIGR00137">
    <property type="entry name" value="gid_trmFO"/>
    <property type="match status" value="1"/>
</dbReference>
<feature type="binding site" evidence="10">
    <location>
        <begin position="7"/>
        <end position="12"/>
    </location>
    <ligand>
        <name>FAD</name>
        <dbReference type="ChEBI" id="CHEBI:57692"/>
    </ligand>
</feature>
<dbReference type="GO" id="GO:0002098">
    <property type="term" value="P:tRNA wobble uridine modification"/>
    <property type="evidence" value="ECO:0007669"/>
    <property type="project" value="TreeGrafter"/>
</dbReference>
<organism evidence="12 13">
    <name type="scientific">Syntrophorhabdus aromaticivorans</name>
    <dbReference type="NCBI Taxonomy" id="328301"/>
    <lineage>
        <taxon>Bacteria</taxon>
        <taxon>Pseudomonadati</taxon>
        <taxon>Thermodesulfobacteriota</taxon>
        <taxon>Syntrophorhabdia</taxon>
        <taxon>Syntrophorhabdales</taxon>
        <taxon>Syntrophorhabdaceae</taxon>
        <taxon>Syntrophorhabdus</taxon>
    </lineage>
</organism>
<feature type="domain" description="MnmG N-terminal" evidence="11">
    <location>
        <begin position="2"/>
        <end position="363"/>
    </location>
</feature>
<dbReference type="NCBIfam" id="NF003739">
    <property type="entry name" value="PRK05335.1"/>
    <property type="match status" value="1"/>
</dbReference>
<dbReference type="InterPro" id="IPR036188">
    <property type="entry name" value="FAD/NAD-bd_sf"/>
</dbReference>
<dbReference type="Pfam" id="PF01134">
    <property type="entry name" value="GIDA"/>
    <property type="match status" value="1"/>
</dbReference>